<dbReference type="InterPro" id="IPR027980">
    <property type="entry name" value="RACo_C"/>
</dbReference>
<dbReference type="InterPro" id="IPR041414">
    <property type="entry name" value="Raco-like_middle"/>
</dbReference>
<dbReference type="PANTHER" id="PTHR42895">
    <property type="entry name" value="IRON-SULFUR CLUSTER-BINDING PROTEIN-RELATED"/>
    <property type="match status" value="1"/>
</dbReference>
<dbReference type="InterPro" id="IPR012675">
    <property type="entry name" value="Beta-grasp_dom_sf"/>
</dbReference>
<protein>
    <submittedName>
        <fullName evidence="2">Uncharacterized 2Fe-2S/4Fe-4S cluster protein (DUF4445 family)</fullName>
    </submittedName>
</protein>
<dbReference type="InterPro" id="IPR036010">
    <property type="entry name" value="2Fe-2S_ferredoxin-like_sf"/>
</dbReference>
<dbReference type="AlphaFoldDB" id="A0A4R1PXG8"/>
<proteinExistence type="predicted"/>
<comment type="caution">
    <text evidence="2">The sequence shown here is derived from an EMBL/GenBank/DDBJ whole genome shotgun (WGS) entry which is preliminary data.</text>
</comment>
<dbReference type="PROSITE" id="PS51085">
    <property type="entry name" value="2FE2S_FER_2"/>
    <property type="match status" value="1"/>
</dbReference>
<dbReference type="InterPro" id="IPR042259">
    <property type="entry name" value="Raco-like_middle_sf"/>
</dbReference>
<dbReference type="Gene3D" id="3.30.420.480">
    <property type="entry name" value="Domain of unknown function (DUF4445)"/>
    <property type="match status" value="1"/>
</dbReference>
<keyword evidence="3" id="KW-1185">Reference proteome</keyword>
<name>A0A4R1PXG8_9FIRM</name>
<dbReference type="GO" id="GO:0051536">
    <property type="term" value="F:iron-sulfur cluster binding"/>
    <property type="evidence" value="ECO:0007669"/>
    <property type="project" value="InterPro"/>
</dbReference>
<accession>A0A4R1PXG8</accession>
<dbReference type="PANTHER" id="PTHR42895:SF2">
    <property type="entry name" value="IRON-SULFUR CLUSTER PROTEIN"/>
    <property type="match status" value="1"/>
</dbReference>
<organism evidence="2 3">
    <name type="scientific">Anaerospora hongkongensis</name>
    <dbReference type="NCBI Taxonomy" id="244830"/>
    <lineage>
        <taxon>Bacteria</taxon>
        <taxon>Bacillati</taxon>
        <taxon>Bacillota</taxon>
        <taxon>Negativicutes</taxon>
        <taxon>Selenomonadales</taxon>
        <taxon>Sporomusaceae</taxon>
        <taxon>Anaerospora</taxon>
    </lineage>
</organism>
<evidence type="ECO:0000313" key="2">
    <source>
        <dbReference type="EMBL" id="TCL37328.1"/>
    </source>
</evidence>
<evidence type="ECO:0000259" key="1">
    <source>
        <dbReference type="PROSITE" id="PS51085"/>
    </source>
</evidence>
<dbReference type="InterPro" id="IPR001041">
    <property type="entry name" value="2Fe-2S_ferredoxin-type"/>
</dbReference>
<reference evidence="2 3" key="1">
    <citation type="submission" date="2019-03" db="EMBL/GenBank/DDBJ databases">
        <title>Genomic Encyclopedia of Type Strains, Phase IV (KMG-IV): sequencing the most valuable type-strain genomes for metagenomic binning, comparative biology and taxonomic classification.</title>
        <authorList>
            <person name="Goeker M."/>
        </authorList>
    </citation>
    <scope>NUCLEOTIDE SEQUENCE [LARGE SCALE GENOMIC DNA]</scope>
    <source>
        <strain evidence="2 3">DSM 15969</strain>
    </source>
</reference>
<evidence type="ECO:0000313" key="3">
    <source>
        <dbReference type="Proteomes" id="UP000295063"/>
    </source>
</evidence>
<dbReference type="InterPro" id="IPR052911">
    <property type="entry name" value="Corrinoid_activation_enz"/>
</dbReference>
<dbReference type="Pfam" id="PF17650">
    <property type="entry name" value="RACo_linker"/>
    <property type="match status" value="1"/>
</dbReference>
<dbReference type="Pfam" id="PF14574">
    <property type="entry name" value="RACo_C_ter"/>
    <property type="match status" value="1"/>
</dbReference>
<dbReference type="Pfam" id="PF17651">
    <property type="entry name" value="Raco_middle"/>
    <property type="match status" value="1"/>
</dbReference>
<dbReference type="Gene3D" id="3.10.20.880">
    <property type="match status" value="1"/>
</dbReference>
<dbReference type="RefSeq" id="WP_243650509.1">
    <property type="nucleotide sequence ID" value="NZ_SLUI01000006.1"/>
</dbReference>
<gene>
    <name evidence="2" type="ORF">EV210_106197</name>
</gene>
<dbReference type="Pfam" id="PF00111">
    <property type="entry name" value="Fer2"/>
    <property type="match status" value="1"/>
</dbReference>
<sequence length="632" mass="66943">MKSSNAPVQRYNILFQPDNILVEVDAGVDLLTGARKANIEIQCSCGGGGTCGKCLLRVVSGSIKSKGHSTRDGWSVACQTCVAGDVVVEIPASSRVASSQVLLDDHCDMLTDGPDLQSAFPFDPLCKKVTLQIPPPSIVDPSSDTSRMLFALQKVTGLKNVQLELEQVRTLAETLRGCDWCIDVTYASVGEAVRIISIDAPSGNSPLWGIAVDIGTTTVVVYLVDLLSGAVTGKAGTHNKQARFGDDVISRIIYTDEETDGLEVLQQAVVDTINGLIATLVAKYRIEASDIRAVVAAGNTTMAHLFFGVDPRYIRLEPYVPAVSQFPVVKARELGLKVHSEAVVYNFPAVASYVGGDIVAGTLVNGMAEEDAVTLFIDIGTNGEMVLGNKDWLVSCSCSAGPAFEGAGITNGMRATQGAIERVVIDKKTYEVTYSVIGQGRPVGICGSGLIDALAEMREAGVIDRAGKMQELPTPRIRKAEDGIEFVLAWADEAGHGLDVVITEADVKNLLRAKGAVYAGVRCLLKTVNMEQSDIEQIYIAGGFGSYLSIADAVEIGMLPDIGTAKYQFFGNASVKGAYAALTAASAIKAAGKLAEHITYVELSAGNVFMEEFISALFLPHTDLSLFPSAGS</sequence>
<dbReference type="SUPFAM" id="SSF54292">
    <property type="entry name" value="2Fe-2S ferredoxin-like"/>
    <property type="match status" value="1"/>
</dbReference>
<dbReference type="InterPro" id="IPR040506">
    <property type="entry name" value="RACo_linker"/>
</dbReference>
<dbReference type="EMBL" id="SLUI01000006">
    <property type="protein sequence ID" value="TCL37328.1"/>
    <property type="molecule type" value="Genomic_DNA"/>
</dbReference>
<dbReference type="Proteomes" id="UP000295063">
    <property type="component" value="Unassembled WGS sequence"/>
</dbReference>
<dbReference type="Gene3D" id="3.10.20.30">
    <property type="match status" value="1"/>
</dbReference>
<feature type="domain" description="2Fe-2S ferredoxin-type" evidence="1">
    <location>
        <begin position="11"/>
        <end position="94"/>
    </location>
</feature>